<dbReference type="InterPro" id="IPR035965">
    <property type="entry name" value="PAS-like_dom_sf"/>
</dbReference>
<keyword evidence="4" id="KW-0633">Potassium transport</keyword>
<gene>
    <name evidence="28" type="ORF">EGM_03210</name>
</gene>
<dbReference type="GO" id="GO:0005242">
    <property type="term" value="F:inward rectifier potassium channel activity"/>
    <property type="evidence" value="ECO:0007669"/>
    <property type="project" value="UniProtKB-ARBA"/>
</dbReference>
<dbReference type="InterPro" id="IPR014710">
    <property type="entry name" value="RmlC-like_jellyroll"/>
</dbReference>
<keyword evidence="3" id="KW-1003">Cell membrane</keyword>
<comment type="catalytic activity">
    <reaction evidence="14">
        <text>K(+)(in) = K(+)(out)</text>
        <dbReference type="Rhea" id="RHEA:29463"/>
        <dbReference type="ChEBI" id="CHEBI:29103"/>
    </reaction>
</comment>
<feature type="region of interest" description="Disordered" evidence="23">
    <location>
        <begin position="1047"/>
        <end position="1130"/>
    </location>
</feature>
<dbReference type="InterPro" id="IPR000014">
    <property type="entry name" value="PAS"/>
</dbReference>
<feature type="transmembrane region" description="Helical" evidence="24">
    <location>
        <begin position="507"/>
        <end position="531"/>
    </location>
</feature>
<dbReference type="PANTHER" id="PTHR10217:SF481">
    <property type="entry name" value="POTASSIUM VOLTAGE-GATED CHANNEL SUBFAMILY H MEMBER 3"/>
    <property type="match status" value="1"/>
</dbReference>
<evidence type="ECO:0000256" key="11">
    <source>
        <dbReference type="ARBA" id="ARBA00023136"/>
    </source>
</evidence>
<evidence type="ECO:0000256" key="22">
    <source>
        <dbReference type="SAM" id="Coils"/>
    </source>
</evidence>
<keyword evidence="10" id="KW-0406">Ion transport</keyword>
<proteinExistence type="inferred from homology"/>
<evidence type="ECO:0000313" key="28">
    <source>
        <dbReference type="EMBL" id="EHH66255.1"/>
    </source>
</evidence>
<dbReference type="FunFam" id="3.30.450.20:FF:000001">
    <property type="entry name" value="Potassium voltage-gated channel subfamily H member 7"/>
    <property type="match status" value="1"/>
</dbReference>
<keyword evidence="9 24" id="KW-1133">Transmembrane helix</keyword>
<dbReference type="eggNOG" id="KOG0498">
    <property type="taxonomic scope" value="Eukaryota"/>
</dbReference>
<evidence type="ECO:0000256" key="17">
    <source>
        <dbReference type="ARBA" id="ARBA00065546"/>
    </source>
</evidence>
<dbReference type="InterPro" id="IPR003950">
    <property type="entry name" value="K_chnl_volt-dep_ELK"/>
</dbReference>
<feature type="transmembrane region" description="Helical" evidence="24">
    <location>
        <begin position="382"/>
        <end position="408"/>
    </location>
</feature>
<dbReference type="SUPFAM" id="SSF81324">
    <property type="entry name" value="Voltage-gated potassium channels"/>
    <property type="match status" value="1"/>
</dbReference>
<accession>G7PHS9</accession>
<evidence type="ECO:0000256" key="21">
    <source>
        <dbReference type="ARBA" id="ARBA00082966"/>
    </source>
</evidence>
<keyword evidence="12" id="KW-0325">Glycoprotein</keyword>
<dbReference type="GO" id="GO:0034702">
    <property type="term" value="C:monoatomic ion channel complex"/>
    <property type="evidence" value="ECO:0007669"/>
    <property type="project" value="UniProtKB-KW"/>
</dbReference>
<evidence type="ECO:0000256" key="13">
    <source>
        <dbReference type="ARBA" id="ARBA00023303"/>
    </source>
</evidence>
<evidence type="ECO:0000256" key="14">
    <source>
        <dbReference type="ARBA" id="ARBA00034430"/>
    </source>
</evidence>
<keyword evidence="2" id="KW-0813">Transport</keyword>
<evidence type="ECO:0000256" key="18">
    <source>
        <dbReference type="ARBA" id="ARBA00072860"/>
    </source>
</evidence>
<evidence type="ECO:0000256" key="10">
    <source>
        <dbReference type="ARBA" id="ARBA00023065"/>
    </source>
</evidence>
<dbReference type="InterPro" id="IPR050818">
    <property type="entry name" value="KCNH_animal-type"/>
</dbReference>
<keyword evidence="11 24" id="KW-0472">Membrane</keyword>
<evidence type="ECO:0000256" key="7">
    <source>
        <dbReference type="ARBA" id="ARBA00022882"/>
    </source>
</evidence>
<keyword evidence="5 24" id="KW-0812">Transmembrane</keyword>
<evidence type="ECO:0000256" key="8">
    <source>
        <dbReference type="ARBA" id="ARBA00022958"/>
    </source>
</evidence>
<evidence type="ECO:0000256" key="23">
    <source>
        <dbReference type="SAM" id="MobiDB-lite"/>
    </source>
</evidence>
<dbReference type="FunFam" id="2.60.120.10:FF:000061">
    <property type="entry name" value="Potassium voltage-gated channel subfamily H member 3"/>
    <property type="match status" value="1"/>
</dbReference>
<dbReference type="SUPFAM" id="SSF55785">
    <property type="entry name" value="PYP-like sensor domain (PAS domain)"/>
    <property type="match status" value="1"/>
</dbReference>
<evidence type="ECO:0000256" key="5">
    <source>
        <dbReference type="ARBA" id="ARBA00022692"/>
    </source>
</evidence>
<dbReference type="InterPro" id="IPR005821">
    <property type="entry name" value="Ion_trans_dom"/>
</dbReference>
<keyword evidence="13 28" id="KW-0407">Ion channel</keyword>
<evidence type="ECO:0000256" key="6">
    <source>
        <dbReference type="ARBA" id="ARBA00022826"/>
    </source>
</evidence>
<dbReference type="InterPro" id="IPR018490">
    <property type="entry name" value="cNMP-bd_dom_sf"/>
</dbReference>
<dbReference type="Pfam" id="PF00520">
    <property type="entry name" value="Ion_trans"/>
    <property type="match status" value="1"/>
</dbReference>
<evidence type="ECO:0000256" key="9">
    <source>
        <dbReference type="ARBA" id="ARBA00022989"/>
    </source>
</evidence>
<dbReference type="InterPro" id="IPR003938">
    <property type="entry name" value="K_chnl_volt-dep_EAG/ELK/ERG"/>
</dbReference>
<comment type="subcellular location">
    <subcellularLocation>
        <location evidence="1">Cell membrane</location>
        <topology evidence="1">Multi-pass membrane protein</topology>
    </subcellularLocation>
</comment>
<feature type="coiled-coil region" evidence="22">
    <location>
        <begin position="953"/>
        <end position="980"/>
    </location>
</feature>
<feature type="region of interest" description="Disordered" evidence="23">
    <location>
        <begin position="756"/>
        <end position="848"/>
    </location>
</feature>
<dbReference type="PROSITE" id="PS50113">
    <property type="entry name" value="PAC"/>
    <property type="match status" value="1"/>
</dbReference>
<dbReference type="Gene3D" id="2.60.120.10">
    <property type="entry name" value="Jelly Rolls"/>
    <property type="match status" value="1"/>
</dbReference>
<dbReference type="PROSITE" id="PS50042">
    <property type="entry name" value="CNMP_BINDING_3"/>
    <property type="match status" value="1"/>
</dbReference>
<feature type="domain" description="PAS" evidence="26">
    <location>
        <begin position="39"/>
        <end position="87"/>
    </location>
</feature>
<comment type="function">
    <text evidence="15">Pore-forming (alpha) subunit of a voltage-gated inwardly rectifying potassium channel. Charactherized by a fast rate of activation during depolarization followed by a rapid inactivation at much more depolarized value causing inward rectification due to a C-type inactivation mechanism. Exhibits a rapid recovery from inactivation.</text>
</comment>
<evidence type="ECO:0000256" key="4">
    <source>
        <dbReference type="ARBA" id="ARBA00022538"/>
    </source>
</evidence>
<keyword evidence="8" id="KW-0630">Potassium</keyword>
<dbReference type="PANTHER" id="PTHR10217">
    <property type="entry name" value="VOLTAGE AND LIGAND GATED POTASSIUM CHANNEL"/>
    <property type="match status" value="1"/>
</dbReference>
<keyword evidence="6" id="KW-0631">Potassium channel</keyword>
<sequence length="1158" mass="125439">MRGLLAPQNTFLDTIATRFDGTHSNFVLGNAQVAGLFPVVYCSDGFCDLTGFSRAEVMQRGCACSFLYGPDTSELVRQQIRKALDEHKEFKAELILYRKSDSACIQFQPWVSRIQQKNIRISAGQIYRGTGLPFWCLLDVIPIKNEKGEVALFLVSHKDISETKNRGGPDRWKETGSGRRRYGRARSKGFNANRRRSRAVLYHLSGHLQKQPKGKHKLNKGVFGEKPNLPEYKVAAIRKSPFILLHCGALRATWDGFILLATLYVAVTVPYSVCVSTAREPSAARGPPSVCDLAVEVLFILDIVLNFRTTFVSKSGQVVFAPKSICLHYVTTWFLLDVIAALPFDLLHAFKVNVYFGAHLLKTVRLLRLLRLLPRLDRYSQYSAVVLTLLMAVFALLAHWVACVWFYIGQREIESSESELPEIGWLQELARRLETPYYLVGRRPAGGNSSGQSDNCSSSSEANGTGLELLGGPSLRSAYITSLYFALSSLTSVGFGNVSANTDTEKIFSICTMLIGALMHAVVFGNVTAIIQRMYARRFLYHSRTRDLRDYIRIHRIPKPLKQRMLEYFQATWAVNNGIDTTELLQSLPDELRADIAMHLHKEVLQLPLFEAASRGCLRALSLALRPAFCTPGEYLIHQGDALQALYFVCSGSMEVLKGGTVLAILGKGDLIGCELPRREQVVKANADVKGLTYCVLQCLQLAGLHDSLALYPEFAPRFSRGLRGELSYNLGAGGGSAEVDTSSLSGDNTLMSTLEEKETDGEQGPTVSPAPADEPSSPLLSPGCTSSSSAAKLLSPRRTAPRPHLSPRVVDGIEDGCGSDQPKFSFRMGQSGPECSSSPSPGPAPADNPILLPTESGLLTVPHGPSEARNTDTLDKLRQAVDLSPRVVDGIEDGCGSDQPKFSFRMGQSGPECSSSPSPGPAPADNPILLPTESGLLTVPHGPSEARNTDTLDKLRQAVMELSEQVLQMREGLQSLRQAVQLVLAPHREGPCPRASGEGPCPASTSGLLQPLCVDTGASSYCLQPPAGSVLSGTWPHPRPGPPPLMAPWPWGPPASQSSPWPRATAFWTSTSDSEPPASGDLCSEPSTPASPPPSEEGARTGPPEPVSQAEATSTGEPPPVSGGLALPWDPHSLEMVLIGCHGSGTVQWTQEEGTGV</sequence>
<evidence type="ECO:0000256" key="19">
    <source>
        <dbReference type="ARBA" id="ARBA00075971"/>
    </source>
</evidence>
<feature type="domain" description="PAC" evidence="27">
    <location>
        <begin position="120"/>
        <end position="172"/>
    </location>
</feature>
<dbReference type="GO" id="GO:0042391">
    <property type="term" value="P:regulation of membrane potential"/>
    <property type="evidence" value="ECO:0007669"/>
    <property type="project" value="TreeGrafter"/>
</dbReference>
<name>G7PHS9_MACFA</name>
<dbReference type="GO" id="GO:0005886">
    <property type="term" value="C:plasma membrane"/>
    <property type="evidence" value="ECO:0007669"/>
    <property type="project" value="UniProtKB-SubCell"/>
</dbReference>
<evidence type="ECO:0000256" key="20">
    <source>
        <dbReference type="ARBA" id="ARBA00076368"/>
    </source>
</evidence>
<organism>
    <name type="scientific">Macaca fascicularis</name>
    <name type="common">Crab-eating macaque</name>
    <name type="synonym">Cynomolgus monkey</name>
    <dbReference type="NCBI Taxonomy" id="9541"/>
    <lineage>
        <taxon>Eukaryota</taxon>
        <taxon>Metazoa</taxon>
        <taxon>Chordata</taxon>
        <taxon>Craniata</taxon>
        <taxon>Vertebrata</taxon>
        <taxon>Euteleostomi</taxon>
        <taxon>Mammalia</taxon>
        <taxon>Eutheria</taxon>
        <taxon>Euarchontoglires</taxon>
        <taxon>Primates</taxon>
        <taxon>Haplorrhini</taxon>
        <taxon>Catarrhini</taxon>
        <taxon>Cercopithecidae</taxon>
        <taxon>Cercopithecinae</taxon>
        <taxon>Macaca</taxon>
    </lineage>
</organism>
<evidence type="ECO:0000256" key="3">
    <source>
        <dbReference type="ARBA" id="ARBA00022475"/>
    </source>
</evidence>
<dbReference type="Pfam" id="PF13426">
    <property type="entry name" value="PAS_9"/>
    <property type="match status" value="2"/>
</dbReference>
<dbReference type="PRINTS" id="PR01463">
    <property type="entry name" value="EAGCHANLFMLY"/>
</dbReference>
<dbReference type="FunFam" id="1.10.1200.260:FF:000002">
    <property type="entry name" value="Potassium voltage-gated channel subfamily H member 8"/>
    <property type="match status" value="1"/>
</dbReference>
<evidence type="ECO:0000259" key="26">
    <source>
        <dbReference type="PROSITE" id="PS50112"/>
    </source>
</evidence>
<evidence type="ECO:0000259" key="25">
    <source>
        <dbReference type="PROSITE" id="PS50042"/>
    </source>
</evidence>
<keyword evidence="7" id="KW-0851">Voltage-gated channel</keyword>
<evidence type="ECO:0000256" key="15">
    <source>
        <dbReference type="ARBA" id="ARBA00053640"/>
    </source>
</evidence>
<dbReference type="PRINTS" id="PR01465">
    <property type="entry name" value="ELKCHANNEL"/>
</dbReference>
<reference evidence="28" key="1">
    <citation type="journal article" date="2011" name="Nat. Biotechnol.">
        <title>Genome sequencing and comparison of two nonhuman primate animal models, the cynomolgus and Chinese rhesus macaques.</title>
        <authorList>
            <person name="Yan G."/>
            <person name="Zhang G."/>
            <person name="Fang X."/>
            <person name="Zhang Y."/>
            <person name="Li C."/>
            <person name="Ling F."/>
            <person name="Cooper D.N."/>
            <person name="Li Q."/>
            <person name="Li Y."/>
            <person name="van Gool A.J."/>
            <person name="Du H."/>
            <person name="Chen J."/>
            <person name="Chen R."/>
            <person name="Zhang P."/>
            <person name="Huang Z."/>
            <person name="Thompson J.R."/>
            <person name="Meng Y."/>
            <person name="Bai Y."/>
            <person name="Wang J."/>
            <person name="Zhuo M."/>
            <person name="Wang T."/>
            <person name="Huang Y."/>
            <person name="Wei L."/>
            <person name="Li J."/>
            <person name="Wang Z."/>
            <person name="Hu H."/>
            <person name="Yang P."/>
            <person name="Le L."/>
            <person name="Stenson P.D."/>
            <person name="Li B."/>
            <person name="Liu X."/>
            <person name="Ball E.V."/>
            <person name="An N."/>
            <person name="Huang Q."/>
            <person name="Zhang Y."/>
            <person name="Fan W."/>
            <person name="Zhang X."/>
            <person name="Li Y."/>
            <person name="Wang W."/>
            <person name="Katze M.G."/>
            <person name="Su B."/>
            <person name="Nielsen R."/>
            <person name="Yang H."/>
            <person name="Wang J."/>
            <person name="Wang X."/>
            <person name="Wang J."/>
        </authorList>
    </citation>
    <scope>NUCLEOTIDE SEQUENCE [LARGE SCALE GENOMIC DNA]</scope>
    <source>
        <strain evidence="28">CE-4</strain>
    </source>
</reference>
<dbReference type="AlphaFoldDB" id="G7PHS9"/>
<dbReference type="Gene3D" id="1.10.287.70">
    <property type="match status" value="1"/>
</dbReference>
<dbReference type="CDD" id="cd00130">
    <property type="entry name" value="PAS"/>
    <property type="match status" value="1"/>
</dbReference>
<evidence type="ECO:0000256" key="2">
    <source>
        <dbReference type="ARBA" id="ARBA00022448"/>
    </source>
</evidence>
<feature type="domain" description="Cyclic nucleotide-binding" evidence="25">
    <location>
        <begin position="609"/>
        <end position="673"/>
    </location>
</feature>
<dbReference type="Pfam" id="PF00027">
    <property type="entry name" value="cNMP_binding"/>
    <property type="match status" value="1"/>
</dbReference>
<dbReference type="Gene3D" id="3.30.450.20">
    <property type="entry name" value="PAS domain"/>
    <property type="match status" value="1"/>
</dbReference>
<dbReference type="Gene3D" id="1.10.1200.260">
    <property type="match status" value="1"/>
</dbReference>
<keyword evidence="22" id="KW-0175">Coiled coil</keyword>
<dbReference type="CDD" id="cd00038">
    <property type="entry name" value="CAP_ED"/>
    <property type="match status" value="1"/>
</dbReference>
<dbReference type="Proteomes" id="UP000009130">
    <property type="component" value="Chromosome 11"/>
</dbReference>
<dbReference type="InterPro" id="IPR000700">
    <property type="entry name" value="PAS-assoc_C"/>
</dbReference>
<evidence type="ECO:0000256" key="12">
    <source>
        <dbReference type="ARBA" id="ARBA00023180"/>
    </source>
</evidence>
<dbReference type="SUPFAM" id="SSF51206">
    <property type="entry name" value="cAMP-binding domain-like"/>
    <property type="match status" value="1"/>
</dbReference>
<feature type="transmembrane region" description="Helical" evidence="24">
    <location>
        <begin position="477"/>
        <end position="495"/>
    </location>
</feature>
<dbReference type="EMBL" id="CM001286">
    <property type="protein sequence ID" value="EHH66255.1"/>
    <property type="molecule type" value="Genomic_DNA"/>
</dbReference>
<comment type="similarity">
    <text evidence="16">Belongs to the potassium channel family. H (Eag) (TC 1.A.1.20) subfamily. Kv12.2/KCNH3 sub-subfamily.</text>
</comment>
<dbReference type="PROSITE" id="PS50112">
    <property type="entry name" value="PAS"/>
    <property type="match status" value="1"/>
</dbReference>
<evidence type="ECO:0000256" key="16">
    <source>
        <dbReference type="ARBA" id="ARBA00060723"/>
    </source>
</evidence>
<dbReference type="InterPro" id="IPR000595">
    <property type="entry name" value="cNMP-bd_dom"/>
</dbReference>
<comment type="subunit">
    <text evidence="17">The potassium channel is probably composed of a homo- or heterotetrameric complex of pore-forming alpha subunits that can associate with modulating beta subunits. Interacts with KCNE1 and KCNE3; these interactions regulate KCNH3 trafficking to the plasma membrane and its subsequent voltage-gated potassium channel activity.</text>
</comment>
<evidence type="ECO:0000259" key="27">
    <source>
        <dbReference type="PROSITE" id="PS50113"/>
    </source>
</evidence>
<evidence type="ECO:0000256" key="24">
    <source>
        <dbReference type="SAM" id="Phobius"/>
    </source>
</evidence>
<protein>
    <recommendedName>
        <fullName evidence="18">Voltage-gated inwardly rectifying potassium channel KCNH3</fullName>
    </recommendedName>
    <alternativeName>
        <fullName evidence="20">Ether-a-go-go-like potassium channel 2</fullName>
    </alternativeName>
    <alternativeName>
        <fullName evidence="19">Potassium voltage-gated channel subfamily H member 3</fullName>
    </alternativeName>
    <alternativeName>
        <fullName evidence="21">Voltage-gated potassium channel subunit Kv12.2</fullName>
    </alternativeName>
</protein>
<feature type="region of interest" description="Disordered" evidence="23">
    <location>
        <begin position="906"/>
        <end position="926"/>
    </location>
</feature>
<dbReference type="SMART" id="SM00100">
    <property type="entry name" value="cNMP"/>
    <property type="match status" value="1"/>
</dbReference>
<evidence type="ECO:0000256" key="1">
    <source>
        <dbReference type="ARBA" id="ARBA00004651"/>
    </source>
</evidence>